<dbReference type="CDD" id="cd06579">
    <property type="entry name" value="TM_PBP1_transp_AraH_like"/>
    <property type="match status" value="1"/>
</dbReference>
<dbReference type="Proteomes" id="UP001149140">
    <property type="component" value="Unassembled WGS sequence"/>
</dbReference>
<feature type="transmembrane region" description="Helical" evidence="6">
    <location>
        <begin position="106"/>
        <end position="129"/>
    </location>
</feature>
<feature type="transmembrane region" description="Helical" evidence="6">
    <location>
        <begin position="56"/>
        <end position="77"/>
    </location>
</feature>
<dbReference type="EMBL" id="JAPDOD010000016">
    <property type="protein sequence ID" value="MDA0162134.1"/>
    <property type="molecule type" value="Genomic_DNA"/>
</dbReference>
<feature type="transmembrane region" description="Helical" evidence="6">
    <location>
        <begin position="136"/>
        <end position="154"/>
    </location>
</feature>
<gene>
    <name evidence="7" type="ORF">OM076_17810</name>
</gene>
<accession>A0A9X3S1B1</accession>
<dbReference type="Pfam" id="PF02653">
    <property type="entry name" value="BPD_transp_2"/>
    <property type="match status" value="1"/>
</dbReference>
<feature type="transmembrane region" description="Helical" evidence="6">
    <location>
        <begin position="281"/>
        <end position="300"/>
    </location>
</feature>
<dbReference type="RefSeq" id="WP_270041371.1">
    <property type="nucleotide sequence ID" value="NZ_JAPDOD010000016.1"/>
</dbReference>
<dbReference type="PANTHER" id="PTHR32196">
    <property type="entry name" value="ABC TRANSPORTER PERMEASE PROTEIN YPHD-RELATED-RELATED"/>
    <property type="match status" value="1"/>
</dbReference>
<evidence type="ECO:0000256" key="3">
    <source>
        <dbReference type="ARBA" id="ARBA00022692"/>
    </source>
</evidence>
<feature type="transmembrane region" description="Helical" evidence="6">
    <location>
        <begin position="306"/>
        <end position="325"/>
    </location>
</feature>
<dbReference type="GO" id="GO:0005886">
    <property type="term" value="C:plasma membrane"/>
    <property type="evidence" value="ECO:0007669"/>
    <property type="project" value="UniProtKB-SubCell"/>
</dbReference>
<evidence type="ECO:0000256" key="4">
    <source>
        <dbReference type="ARBA" id="ARBA00022989"/>
    </source>
</evidence>
<proteinExistence type="predicted"/>
<feature type="transmembrane region" description="Helical" evidence="6">
    <location>
        <begin position="27"/>
        <end position="44"/>
    </location>
</feature>
<keyword evidence="4 6" id="KW-1133">Transmembrane helix</keyword>
<feature type="transmembrane region" description="Helical" evidence="6">
    <location>
        <begin position="229"/>
        <end position="249"/>
    </location>
</feature>
<evidence type="ECO:0000256" key="1">
    <source>
        <dbReference type="ARBA" id="ARBA00004651"/>
    </source>
</evidence>
<dbReference type="AlphaFoldDB" id="A0A9X3S1B1"/>
<sequence>MSTALAPPVTRDTGRLKRLGAAAGQKYALIVVFAAIVGLFSLLNPEIFPTVANAQTIASTQATVALLALAAMLPLVVGQFDISIGYQFGLAQGLCAHLIINEGVPAGAAILVTLAAGLLIGLVNGVLVAKVKLNSFVATLGVGILVLGLTQWLTKDVTITGALPALFTDLGRNSVLGVPLPFVYVLVACAVLWLALEYTPWGRECYATGGNDRAALLAGVRTERRTVQVFVFAALLAALSGCLSVMILGASSPTVGLGALLPAFAGAFLGATSIRPGRFNAIGTLIAVYLVATGITGLQQEGAQPFVQQLFNGAALLIAVTLARLSRKSA</sequence>
<evidence type="ECO:0000313" key="7">
    <source>
        <dbReference type="EMBL" id="MDA0162134.1"/>
    </source>
</evidence>
<protein>
    <submittedName>
        <fullName evidence="7">ABC transporter permease</fullName>
    </submittedName>
</protein>
<dbReference type="GO" id="GO:0022857">
    <property type="term" value="F:transmembrane transporter activity"/>
    <property type="evidence" value="ECO:0007669"/>
    <property type="project" value="InterPro"/>
</dbReference>
<evidence type="ECO:0000256" key="5">
    <source>
        <dbReference type="ARBA" id="ARBA00023136"/>
    </source>
</evidence>
<evidence type="ECO:0000256" key="2">
    <source>
        <dbReference type="ARBA" id="ARBA00022475"/>
    </source>
</evidence>
<dbReference type="InterPro" id="IPR001851">
    <property type="entry name" value="ABC_transp_permease"/>
</dbReference>
<organism evidence="7 8">
    <name type="scientific">Solirubrobacter ginsenosidimutans</name>
    <dbReference type="NCBI Taxonomy" id="490573"/>
    <lineage>
        <taxon>Bacteria</taxon>
        <taxon>Bacillati</taxon>
        <taxon>Actinomycetota</taxon>
        <taxon>Thermoleophilia</taxon>
        <taxon>Solirubrobacterales</taxon>
        <taxon>Solirubrobacteraceae</taxon>
        <taxon>Solirubrobacter</taxon>
    </lineage>
</organism>
<evidence type="ECO:0000313" key="8">
    <source>
        <dbReference type="Proteomes" id="UP001149140"/>
    </source>
</evidence>
<name>A0A9X3S1B1_9ACTN</name>
<feature type="transmembrane region" description="Helical" evidence="6">
    <location>
        <begin position="174"/>
        <end position="196"/>
    </location>
</feature>
<keyword evidence="5 6" id="KW-0472">Membrane</keyword>
<feature type="transmembrane region" description="Helical" evidence="6">
    <location>
        <begin position="255"/>
        <end position="274"/>
    </location>
</feature>
<keyword evidence="8" id="KW-1185">Reference proteome</keyword>
<evidence type="ECO:0000256" key="6">
    <source>
        <dbReference type="SAM" id="Phobius"/>
    </source>
</evidence>
<comment type="subcellular location">
    <subcellularLocation>
        <location evidence="1">Cell membrane</location>
        <topology evidence="1">Multi-pass membrane protein</topology>
    </subcellularLocation>
</comment>
<keyword evidence="2" id="KW-1003">Cell membrane</keyword>
<comment type="caution">
    <text evidence="7">The sequence shown here is derived from an EMBL/GenBank/DDBJ whole genome shotgun (WGS) entry which is preliminary data.</text>
</comment>
<reference evidence="7" key="1">
    <citation type="submission" date="2022-10" db="EMBL/GenBank/DDBJ databases">
        <title>The WGS of Solirubrobacter ginsenosidimutans DSM 21036.</title>
        <authorList>
            <person name="Jiang Z."/>
        </authorList>
    </citation>
    <scope>NUCLEOTIDE SEQUENCE</scope>
    <source>
        <strain evidence="7">DSM 21036</strain>
    </source>
</reference>
<keyword evidence="3 6" id="KW-0812">Transmembrane</keyword>